<dbReference type="NCBIfam" id="NF047832">
    <property type="entry name" value="caspase_w_EACC1"/>
    <property type="match status" value="1"/>
</dbReference>
<evidence type="ECO:0000313" key="2">
    <source>
        <dbReference type="EMBL" id="GAA4879982.1"/>
    </source>
</evidence>
<sequence>MPGRRRALLVAVDTYLDDRLPALATPLRDAEALAEVLADPSLGAFEVEVLANPRSWEVAEHLEELLAGSGRQDDVLLHFGCHGLKDDGGGLYLAASNTRPQRLVSTGVDSAAVLRMMRAGRASSALLLLDCCFAGAFARGTLARSTDALDLGERVGEAISGGRGLAVLTASSATEWALEKDGTGRHGEPTASVFTSALVEGIRSGDADRDEDGLVSLGELYEYVAERVRAESPRQTPDRWEFGVRKSLYVARSPRRAITEGDLPADLTRLLAEADPRIREIGIGDLGALARSADLPVALAALRRLEELSGDDSRRVSTAADRELAHVRLELPATAVDLGLLRPGAVRPTAELTLGALPLAGLSRLRTEGPVRAWIDGDRLRVTAARVEPGPLDGRVTLDGPVGTATVAVTGWALPDPAGLLDRAFDLARTVHGNPLGELLTLTGLALVAEQCGERRRAARCLRPVPHLLRSLTDSTLRTAAGAGYAFALDRAGDRPGAARHARLIQDAQRGAVRNDADPEEESDPFRAVLAVGAAWVGARLGLPDGGSGQLDRVLALAGAVADGDEAGHAFVLTVAATLYAAAGLPHRAADLVRLAESRELDDEDQRIVRVAGAWAGTRGAPEGRLAELITTLAPAFDDLEAGEKGMGLAALGWLAGRTGEPEQGRPYLERALEAARAEGTGVGDRIMLGLLAGWAAAHLGLHDLATTAAGEVVDGDTLKGEDGPGRSLAHVLAALIAVMSGRVDLHRQWLARATADAEGLGDADRLALDSTALWVGGLAGEPDTAEFLRQAAGLLGRAPGGGRAQDDVELVARLAIVLASAWFGPSGGPPGTPSGGPSAELVAEMFEDVEEEIEELADEALQDVSLPGVALATAFAWAAVQAGDRERGLRLVGALRTAAERWAEAEPLASAALFGALAWICALGDGRPHRLLVDAVRILLPTECRGDRTDTLFRLLGELAVLLVPGGSGASGGPGTSGGSGTSGG</sequence>
<protein>
    <recommendedName>
        <fullName evidence="1">Peptidase C14 caspase domain-containing protein</fullName>
    </recommendedName>
</protein>
<dbReference type="Pfam" id="PF00656">
    <property type="entry name" value="Peptidase_C14"/>
    <property type="match status" value="1"/>
</dbReference>
<evidence type="ECO:0000259" key="1">
    <source>
        <dbReference type="Pfam" id="PF00656"/>
    </source>
</evidence>
<name>A0ABP9EKY8_9ACTN</name>
<accession>A0ABP9EKY8</accession>
<dbReference type="Gene3D" id="3.40.50.1460">
    <property type="match status" value="1"/>
</dbReference>
<dbReference type="SUPFAM" id="SSF52129">
    <property type="entry name" value="Caspase-like"/>
    <property type="match status" value="1"/>
</dbReference>
<gene>
    <name evidence="2" type="ORF">GCM10023235_70350</name>
</gene>
<dbReference type="EMBL" id="BAABIS010000001">
    <property type="protein sequence ID" value="GAA4879982.1"/>
    <property type="molecule type" value="Genomic_DNA"/>
</dbReference>
<dbReference type="InterPro" id="IPR018247">
    <property type="entry name" value="EF_Hand_1_Ca_BS"/>
</dbReference>
<dbReference type="PROSITE" id="PS00018">
    <property type="entry name" value="EF_HAND_1"/>
    <property type="match status" value="1"/>
</dbReference>
<keyword evidence="3" id="KW-1185">Reference proteome</keyword>
<proteinExistence type="predicted"/>
<comment type="caution">
    <text evidence="2">The sequence shown here is derived from an EMBL/GenBank/DDBJ whole genome shotgun (WGS) entry which is preliminary data.</text>
</comment>
<reference evidence="3" key="1">
    <citation type="journal article" date="2019" name="Int. J. Syst. Evol. Microbiol.">
        <title>The Global Catalogue of Microorganisms (GCM) 10K type strain sequencing project: providing services to taxonomists for standard genome sequencing and annotation.</title>
        <authorList>
            <consortium name="The Broad Institute Genomics Platform"/>
            <consortium name="The Broad Institute Genome Sequencing Center for Infectious Disease"/>
            <person name="Wu L."/>
            <person name="Ma J."/>
        </authorList>
    </citation>
    <scope>NUCLEOTIDE SEQUENCE [LARGE SCALE GENOMIC DNA]</scope>
    <source>
        <strain evidence="3">JCM 13006</strain>
    </source>
</reference>
<organism evidence="2 3">
    <name type="scientific">Kitasatospora terrestris</name>
    <dbReference type="NCBI Taxonomy" id="258051"/>
    <lineage>
        <taxon>Bacteria</taxon>
        <taxon>Bacillati</taxon>
        <taxon>Actinomycetota</taxon>
        <taxon>Actinomycetes</taxon>
        <taxon>Kitasatosporales</taxon>
        <taxon>Streptomycetaceae</taxon>
        <taxon>Kitasatospora</taxon>
    </lineage>
</organism>
<dbReference type="Proteomes" id="UP001501752">
    <property type="component" value="Unassembled WGS sequence"/>
</dbReference>
<dbReference type="InterPro" id="IPR011600">
    <property type="entry name" value="Pept_C14_caspase"/>
</dbReference>
<feature type="domain" description="Peptidase C14 caspase" evidence="1">
    <location>
        <begin position="4"/>
        <end position="238"/>
    </location>
</feature>
<evidence type="ECO:0000313" key="3">
    <source>
        <dbReference type="Proteomes" id="UP001501752"/>
    </source>
</evidence>
<dbReference type="RefSeq" id="WP_345700956.1">
    <property type="nucleotide sequence ID" value="NZ_BAABIS010000001.1"/>
</dbReference>
<dbReference type="InterPro" id="IPR029030">
    <property type="entry name" value="Caspase-like_dom_sf"/>
</dbReference>